<name>A0A4R2GMH3_9BACT</name>
<sequence length="147" mass="16515">MLSKASEYAIRALVYIAIKNRDAMRPGYREISREIEAPEQFTAKILQTCVRKKLLLSVRGRGGGFFFDPESKPLSLIEIINAIEGMTLFTRCGIGLSRCSDTAPCPIHKEYAVIRDRYQQLTTNTTIDDLADKIISGEGVLNRITME</sequence>
<dbReference type="GO" id="GO:0005829">
    <property type="term" value="C:cytosol"/>
    <property type="evidence" value="ECO:0007669"/>
    <property type="project" value="TreeGrafter"/>
</dbReference>
<dbReference type="PROSITE" id="PS51197">
    <property type="entry name" value="HTH_RRF2_2"/>
    <property type="match status" value="1"/>
</dbReference>
<evidence type="ECO:0000313" key="1">
    <source>
        <dbReference type="EMBL" id="TCO10484.1"/>
    </source>
</evidence>
<dbReference type="RefSeq" id="WP_132431022.1">
    <property type="nucleotide sequence ID" value="NZ_SLWK01000001.1"/>
</dbReference>
<keyword evidence="2" id="KW-1185">Reference proteome</keyword>
<dbReference type="SUPFAM" id="SSF46785">
    <property type="entry name" value="Winged helix' DNA-binding domain"/>
    <property type="match status" value="1"/>
</dbReference>
<dbReference type="InterPro" id="IPR036388">
    <property type="entry name" value="WH-like_DNA-bd_sf"/>
</dbReference>
<dbReference type="EMBL" id="SLWK01000001">
    <property type="protein sequence ID" value="TCO10484.1"/>
    <property type="molecule type" value="Genomic_DNA"/>
</dbReference>
<dbReference type="PANTHER" id="PTHR33221:SF15">
    <property type="entry name" value="HTH-TYPE TRANSCRIPTIONAL REGULATOR YWGB-RELATED"/>
    <property type="match status" value="1"/>
</dbReference>
<evidence type="ECO:0000313" key="2">
    <source>
        <dbReference type="Proteomes" id="UP000295221"/>
    </source>
</evidence>
<dbReference type="Gene3D" id="1.10.10.10">
    <property type="entry name" value="Winged helix-like DNA-binding domain superfamily/Winged helix DNA-binding domain"/>
    <property type="match status" value="1"/>
</dbReference>
<dbReference type="Proteomes" id="UP000295221">
    <property type="component" value="Unassembled WGS sequence"/>
</dbReference>
<gene>
    <name evidence="1" type="ORF">EV194_101114</name>
</gene>
<reference evidence="1 2" key="1">
    <citation type="submission" date="2019-03" db="EMBL/GenBank/DDBJ databases">
        <title>Genomic Encyclopedia of Type Strains, Phase IV (KMG-IV): sequencing the most valuable type-strain genomes for metagenomic binning, comparative biology and taxonomic classification.</title>
        <authorList>
            <person name="Goeker M."/>
        </authorList>
    </citation>
    <scope>NUCLEOTIDE SEQUENCE [LARGE SCALE GENOMIC DNA]</scope>
    <source>
        <strain evidence="1 2">DSM 24179</strain>
    </source>
</reference>
<protein>
    <submittedName>
        <fullName evidence="1">BadM/Rrf2 family transcriptional regulator</fullName>
    </submittedName>
</protein>
<dbReference type="AlphaFoldDB" id="A0A4R2GMH3"/>
<organism evidence="1 2">
    <name type="scientific">Natronoflexus pectinivorans</name>
    <dbReference type="NCBI Taxonomy" id="682526"/>
    <lineage>
        <taxon>Bacteria</taxon>
        <taxon>Pseudomonadati</taxon>
        <taxon>Bacteroidota</taxon>
        <taxon>Bacteroidia</taxon>
        <taxon>Marinilabiliales</taxon>
        <taxon>Marinilabiliaceae</taxon>
        <taxon>Natronoflexus</taxon>
    </lineage>
</organism>
<comment type="caution">
    <text evidence="1">The sequence shown here is derived from an EMBL/GenBank/DDBJ whole genome shotgun (WGS) entry which is preliminary data.</text>
</comment>
<dbReference type="PANTHER" id="PTHR33221">
    <property type="entry name" value="WINGED HELIX-TURN-HELIX TRANSCRIPTIONAL REGULATOR, RRF2 FAMILY"/>
    <property type="match status" value="1"/>
</dbReference>
<accession>A0A4R2GMH3</accession>
<dbReference type="OrthoDB" id="9808360at2"/>
<dbReference type="InterPro" id="IPR036390">
    <property type="entry name" value="WH_DNA-bd_sf"/>
</dbReference>
<proteinExistence type="predicted"/>
<dbReference type="NCBIfam" id="TIGR00738">
    <property type="entry name" value="rrf2_super"/>
    <property type="match status" value="1"/>
</dbReference>
<dbReference type="InterPro" id="IPR000944">
    <property type="entry name" value="Tscrpt_reg_Rrf2"/>
</dbReference>
<dbReference type="GO" id="GO:0003700">
    <property type="term" value="F:DNA-binding transcription factor activity"/>
    <property type="evidence" value="ECO:0007669"/>
    <property type="project" value="TreeGrafter"/>
</dbReference>
<dbReference type="Pfam" id="PF02082">
    <property type="entry name" value="Rrf2"/>
    <property type="match status" value="1"/>
</dbReference>